<dbReference type="Proteomes" id="UP001499909">
    <property type="component" value="Unassembled WGS sequence"/>
</dbReference>
<evidence type="ECO:0000313" key="3">
    <source>
        <dbReference type="Proteomes" id="UP001499909"/>
    </source>
</evidence>
<keyword evidence="3" id="KW-1185">Reference proteome</keyword>
<evidence type="ECO:0000256" key="1">
    <source>
        <dbReference type="SAM" id="SignalP"/>
    </source>
</evidence>
<protein>
    <recommendedName>
        <fullName evidence="4">Curlin</fullName>
    </recommendedName>
</protein>
<feature type="chain" id="PRO_5045909217" description="Curlin" evidence="1">
    <location>
        <begin position="23"/>
        <end position="195"/>
    </location>
</feature>
<evidence type="ECO:0000313" key="2">
    <source>
        <dbReference type="EMBL" id="GAA3925300.1"/>
    </source>
</evidence>
<evidence type="ECO:0008006" key="4">
    <source>
        <dbReference type="Google" id="ProtNLM"/>
    </source>
</evidence>
<dbReference type="EMBL" id="BAABDH010000016">
    <property type="protein sequence ID" value="GAA3925300.1"/>
    <property type="molecule type" value="Genomic_DNA"/>
</dbReference>
<sequence length="195" mass="20923">MKKLYVYFLAAALGISSLQARGQTQQKESKEGVSNEQQLAEQFGTDQLVDLPVNSVNRAVLTQVGNGNGSSIDQRTFGGAGNRVAILQSGNANTANTSQTGAGNVTTVKQMGNRNTVDSDIDGFNTESAIIQDGNNNRVNQGLSVDDRRYKVEQKGNNNQLNQQESGIAAPPGYEVYMQGNGIRMTIEQGIKIKP</sequence>
<name>A0ABP7MNQ4_9BACT</name>
<dbReference type="RefSeq" id="WP_345110716.1">
    <property type="nucleotide sequence ID" value="NZ_BAABDH010000016.1"/>
</dbReference>
<proteinExistence type="predicted"/>
<comment type="caution">
    <text evidence="2">The sequence shown here is derived from an EMBL/GenBank/DDBJ whole genome shotgun (WGS) entry which is preliminary data.</text>
</comment>
<organism evidence="2 3">
    <name type="scientific">Hymenobacter algoricola</name>
    <dbReference type="NCBI Taxonomy" id="486267"/>
    <lineage>
        <taxon>Bacteria</taxon>
        <taxon>Pseudomonadati</taxon>
        <taxon>Bacteroidota</taxon>
        <taxon>Cytophagia</taxon>
        <taxon>Cytophagales</taxon>
        <taxon>Hymenobacteraceae</taxon>
        <taxon>Hymenobacter</taxon>
    </lineage>
</organism>
<feature type="signal peptide" evidence="1">
    <location>
        <begin position="1"/>
        <end position="22"/>
    </location>
</feature>
<reference evidence="3" key="1">
    <citation type="journal article" date="2019" name="Int. J. Syst. Evol. Microbiol.">
        <title>The Global Catalogue of Microorganisms (GCM) 10K type strain sequencing project: providing services to taxonomists for standard genome sequencing and annotation.</title>
        <authorList>
            <consortium name="The Broad Institute Genomics Platform"/>
            <consortium name="The Broad Institute Genome Sequencing Center for Infectious Disease"/>
            <person name="Wu L."/>
            <person name="Ma J."/>
        </authorList>
    </citation>
    <scope>NUCLEOTIDE SEQUENCE [LARGE SCALE GENOMIC DNA]</scope>
    <source>
        <strain evidence="3">JCM 17214</strain>
    </source>
</reference>
<accession>A0ABP7MNQ4</accession>
<gene>
    <name evidence="2" type="ORF">GCM10022406_09160</name>
</gene>
<keyword evidence="1" id="KW-0732">Signal</keyword>